<dbReference type="Proteomes" id="UP000599024">
    <property type="component" value="Unassembled WGS sequence"/>
</dbReference>
<comment type="caution">
    <text evidence="1">The sequence shown here is derived from an EMBL/GenBank/DDBJ whole genome shotgun (WGS) entry which is preliminary data.</text>
</comment>
<evidence type="ECO:0000313" key="1">
    <source>
        <dbReference type="EMBL" id="MBC8208387.1"/>
    </source>
</evidence>
<name>A0A8J6TDK4_9BACT</name>
<proteinExistence type="predicted"/>
<protein>
    <submittedName>
        <fullName evidence="1">Phosphohydrolase</fullName>
    </submittedName>
</protein>
<sequence>MQCPGQDNRYWSGEDVFEMPCPHCGNILEFFKDDSQRTCKKCGHKALNPKIDFGCASYCPYAEQCLGSVPPELANKLGNLFRDRLTVAVRKQLPGQEAAYQLKVKAADFAEILCRTEEGNTAAVVGAALLHDINGVDEILADLGCEEKLSKQIHELLLLNTPEEDTENQHSKKLLADAHLLAAASEGDLTALGQTCQSESGKKEMEKLHK</sequence>
<evidence type="ECO:0000313" key="2">
    <source>
        <dbReference type="Proteomes" id="UP000599024"/>
    </source>
</evidence>
<organism evidence="1 2">
    <name type="scientific">Candidatus Desulfatifera sulfidica</name>
    <dbReference type="NCBI Taxonomy" id="2841691"/>
    <lineage>
        <taxon>Bacteria</taxon>
        <taxon>Pseudomonadati</taxon>
        <taxon>Thermodesulfobacteriota</taxon>
        <taxon>Desulfobulbia</taxon>
        <taxon>Desulfobulbales</taxon>
        <taxon>Desulfobulbaceae</taxon>
        <taxon>Candidatus Desulfatifera</taxon>
    </lineage>
</organism>
<reference evidence="1 2" key="1">
    <citation type="submission" date="2020-08" db="EMBL/GenBank/DDBJ databases">
        <title>Bridging the membrane lipid divide: bacteria of the FCB group superphylum have the potential to synthesize archaeal ether lipids.</title>
        <authorList>
            <person name="Villanueva L."/>
            <person name="Von Meijenfeldt F.A.B."/>
            <person name="Westbye A.B."/>
            <person name="Yadav S."/>
            <person name="Hopmans E.C."/>
            <person name="Dutilh B.E."/>
            <person name="Sinninghe Damste J.S."/>
        </authorList>
    </citation>
    <scope>NUCLEOTIDE SEQUENCE [LARGE SCALE GENOMIC DNA]</scope>
    <source>
        <strain evidence="1">NIOZ-UU81</strain>
    </source>
</reference>
<gene>
    <name evidence="1" type="ORF">H8E79_04370</name>
</gene>
<accession>A0A8J6TDK4</accession>
<dbReference type="EMBL" id="JACNLK010000036">
    <property type="protein sequence ID" value="MBC8208387.1"/>
    <property type="molecule type" value="Genomic_DNA"/>
</dbReference>
<dbReference type="AlphaFoldDB" id="A0A8J6TDK4"/>